<proteinExistence type="predicted"/>
<evidence type="ECO:0000313" key="3">
    <source>
        <dbReference type="Proteomes" id="UP000283569"/>
    </source>
</evidence>
<dbReference type="AlphaFoldDB" id="A0A420RA06"/>
<feature type="region of interest" description="Disordered" evidence="1">
    <location>
        <begin position="70"/>
        <end position="109"/>
    </location>
</feature>
<sequence>MAQHRPRFGPVNPGGDREAQAAHGIAGCGAAPWTRASAAAGPATIPGFRRWLLIPADTLQHALWPRQGRNCGTSFPGGTCPLAPRPASRYRRPVRAVGSTGRKRRAGDAAAWQIQQHLLPDPQGE</sequence>
<protein>
    <submittedName>
        <fullName evidence="2">Uncharacterized protein</fullName>
    </submittedName>
</protein>
<evidence type="ECO:0000313" key="2">
    <source>
        <dbReference type="EMBL" id="RKL13852.1"/>
    </source>
</evidence>
<gene>
    <name evidence="2" type="ORF">BFJ72_g15397</name>
</gene>
<reference evidence="2 3" key="1">
    <citation type="journal article" date="2018" name="Sci. Rep.">
        <title>Characterisation of pathogen-specific regions and novel effector candidates in Fusarium oxysporum f. sp. cepae.</title>
        <authorList>
            <person name="Armitage A.D."/>
            <person name="Taylor A."/>
            <person name="Sobczyk M.K."/>
            <person name="Baxter L."/>
            <person name="Greenfield B.P."/>
            <person name="Bates H.J."/>
            <person name="Wilson F."/>
            <person name="Jackson A.C."/>
            <person name="Ott S."/>
            <person name="Harrison R.J."/>
            <person name="Clarkson J.P."/>
        </authorList>
    </citation>
    <scope>NUCLEOTIDE SEQUENCE [LARGE SCALE GENOMIC DNA]</scope>
    <source>
        <strain evidence="2 3">Fp_A8</strain>
    </source>
</reference>
<name>A0A420RA06_GIBIN</name>
<feature type="non-terminal residue" evidence="2">
    <location>
        <position position="125"/>
    </location>
</feature>
<accession>A0A420RA06</accession>
<evidence type="ECO:0000256" key="1">
    <source>
        <dbReference type="SAM" id="MobiDB-lite"/>
    </source>
</evidence>
<dbReference type="EMBL" id="MRDB01000472">
    <property type="protein sequence ID" value="RKL13852.1"/>
    <property type="molecule type" value="Genomic_DNA"/>
</dbReference>
<organism evidence="2 3">
    <name type="scientific">Gibberella intermedia</name>
    <name type="common">Bulb rot disease fungus</name>
    <name type="synonym">Fusarium proliferatum</name>
    <dbReference type="NCBI Taxonomy" id="948311"/>
    <lineage>
        <taxon>Eukaryota</taxon>
        <taxon>Fungi</taxon>
        <taxon>Dikarya</taxon>
        <taxon>Ascomycota</taxon>
        <taxon>Pezizomycotina</taxon>
        <taxon>Sordariomycetes</taxon>
        <taxon>Hypocreomycetidae</taxon>
        <taxon>Hypocreales</taxon>
        <taxon>Nectriaceae</taxon>
        <taxon>Fusarium</taxon>
        <taxon>Fusarium fujikuroi species complex</taxon>
    </lineage>
</organism>
<comment type="caution">
    <text evidence="2">The sequence shown here is derived from an EMBL/GenBank/DDBJ whole genome shotgun (WGS) entry which is preliminary data.</text>
</comment>
<feature type="region of interest" description="Disordered" evidence="1">
    <location>
        <begin position="1"/>
        <end position="23"/>
    </location>
</feature>
<dbReference type="Proteomes" id="UP000283569">
    <property type="component" value="Unassembled WGS sequence"/>
</dbReference>